<reference evidence="4" key="1">
    <citation type="journal article" date="2019" name="Int. J. Syst. Evol. Microbiol.">
        <title>The Global Catalogue of Microorganisms (GCM) 10K type strain sequencing project: providing services to taxonomists for standard genome sequencing and annotation.</title>
        <authorList>
            <consortium name="The Broad Institute Genomics Platform"/>
            <consortium name="The Broad Institute Genome Sequencing Center for Infectious Disease"/>
            <person name="Wu L."/>
            <person name="Ma J."/>
        </authorList>
    </citation>
    <scope>NUCLEOTIDE SEQUENCE [LARGE SCALE GENOMIC DNA]</scope>
    <source>
        <strain evidence="4">DT43</strain>
    </source>
</reference>
<feature type="region of interest" description="Disordered" evidence="1">
    <location>
        <begin position="56"/>
        <end position="93"/>
    </location>
</feature>
<comment type="caution">
    <text evidence="3">The sequence shown here is derived from an EMBL/GenBank/DDBJ whole genome shotgun (WGS) entry which is preliminary data.</text>
</comment>
<organism evidence="3 4">
    <name type="scientific">Streptomyces xiangluensis</name>
    <dbReference type="NCBI Taxonomy" id="2665720"/>
    <lineage>
        <taxon>Bacteria</taxon>
        <taxon>Bacillati</taxon>
        <taxon>Actinomycetota</taxon>
        <taxon>Actinomycetes</taxon>
        <taxon>Kitasatosporales</taxon>
        <taxon>Streptomycetaceae</taxon>
        <taxon>Streptomyces</taxon>
    </lineage>
</organism>
<sequence>MEYEAGALNIGRYRITDVADMPPALATVLGVVVIALLAGVVWALLWLPDHTKLRSPAARERAKRRKESQKRQKELRSRRESLQRKAARREDTT</sequence>
<keyword evidence="4" id="KW-1185">Reference proteome</keyword>
<dbReference type="RefSeq" id="WP_386341606.1">
    <property type="nucleotide sequence ID" value="NZ_JBHSFG010000020.1"/>
</dbReference>
<keyword evidence="2" id="KW-0812">Transmembrane</keyword>
<evidence type="ECO:0000313" key="4">
    <source>
        <dbReference type="Proteomes" id="UP001596012"/>
    </source>
</evidence>
<proteinExistence type="predicted"/>
<dbReference type="EMBL" id="JBHSFG010000020">
    <property type="protein sequence ID" value="MFC4465552.1"/>
    <property type="molecule type" value="Genomic_DNA"/>
</dbReference>
<evidence type="ECO:0000313" key="3">
    <source>
        <dbReference type="EMBL" id="MFC4465552.1"/>
    </source>
</evidence>
<protein>
    <submittedName>
        <fullName evidence="3">Uncharacterized protein</fullName>
    </submittedName>
</protein>
<keyword evidence="2" id="KW-0472">Membrane</keyword>
<accession>A0ABV8YJW0</accession>
<evidence type="ECO:0000256" key="2">
    <source>
        <dbReference type="SAM" id="Phobius"/>
    </source>
</evidence>
<feature type="compositionally biased region" description="Basic and acidic residues" evidence="1">
    <location>
        <begin position="69"/>
        <end position="93"/>
    </location>
</feature>
<feature type="transmembrane region" description="Helical" evidence="2">
    <location>
        <begin position="24"/>
        <end position="47"/>
    </location>
</feature>
<keyword evidence="2" id="KW-1133">Transmembrane helix</keyword>
<evidence type="ECO:0000256" key="1">
    <source>
        <dbReference type="SAM" id="MobiDB-lite"/>
    </source>
</evidence>
<dbReference type="Proteomes" id="UP001596012">
    <property type="component" value="Unassembled WGS sequence"/>
</dbReference>
<name>A0ABV8YJW0_9ACTN</name>
<gene>
    <name evidence="3" type="ORF">ACFPH6_13595</name>
</gene>